<dbReference type="Pfam" id="PF25761">
    <property type="entry name" value="TPR_PATROL1"/>
    <property type="match status" value="1"/>
</dbReference>
<protein>
    <recommendedName>
        <fullName evidence="6">MHD1 domain-containing protein</fullName>
    </recommendedName>
</protein>
<evidence type="ECO:0000256" key="1">
    <source>
        <dbReference type="SAM" id="MobiDB-lite"/>
    </source>
</evidence>
<keyword evidence="5" id="KW-1185">Reference proteome</keyword>
<dbReference type="PROSITE" id="PS51259">
    <property type="entry name" value="MHD2"/>
    <property type="match status" value="1"/>
</dbReference>
<proteinExistence type="predicted"/>
<organism evidence="4 5">
    <name type="scientific">Lactuca saligna</name>
    <name type="common">Willowleaf lettuce</name>
    <dbReference type="NCBI Taxonomy" id="75948"/>
    <lineage>
        <taxon>Eukaryota</taxon>
        <taxon>Viridiplantae</taxon>
        <taxon>Streptophyta</taxon>
        <taxon>Embryophyta</taxon>
        <taxon>Tracheophyta</taxon>
        <taxon>Spermatophyta</taxon>
        <taxon>Magnoliopsida</taxon>
        <taxon>eudicotyledons</taxon>
        <taxon>Gunneridae</taxon>
        <taxon>Pentapetalae</taxon>
        <taxon>asterids</taxon>
        <taxon>campanulids</taxon>
        <taxon>Asterales</taxon>
        <taxon>Asteraceae</taxon>
        <taxon>Cichorioideae</taxon>
        <taxon>Cichorieae</taxon>
        <taxon>Lactucinae</taxon>
        <taxon>Lactuca</taxon>
    </lineage>
</organism>
<dbReference type="EMBL" id="OX465086">
    <property type="protein sequence ID" value="CAI9265470.1"/>
    <property type="molecule type" value="Genomic_DNA"/>
</dbReference>
<evidence type="ECO:0000259" key="3">
    <source>
        <dbReference type="PROSITE" id="PS51259"/>
    </source>
</evidence>
<feature type="domain" description="MHD1" evidence="2">
    <location>
        <begin position="516"/>
        <end position="659"/>
    </location>
</feature>
<accession>A0AA35Y546</accession>
<evidence type="ECO:0000313" key="4">
    <source>
        <dbReference type="EMBL" id="CAI9265470.1"/>
    </source>
</evidence>
<feature type="region of interest" description="Disordered" evidence="1">
    <location>
        <begin position="91"/>
        <end position="117"/>
    </location>
</feature>
<dbReference type="Proteomes" id="UP001177003">
    <property type="component" value="Chromosome 0"/>
</dbReference>
<dbReference type="InterPro" id="IPR057984">
    <property type="entry name" value="PATROL1_C"/>
</dbReference>
<dbReference type="PANTHER" id="PTHR31280">
    <property type="entry name" value="PROTEIN UNC-13 HOMOLOG"/>
    <property type="match status" value="1"/>
</dbReference>
<dbReference type="InterPro" id="IPR014770">
    <property type="entry name" value="Munc13_1"/>
</dbReference>
<evidence type="ECO:0000313" key="5">
    <source>
        <dbReference type="Proteomes" id="UP001177003"/>
    </source>
</evidence>
<gene>
    <name evidence="4" type="ORF">LSALG_LOCUS6073</name>
</gene>
<dbReference type="InterPro" id="IPR008528">
    <property type="entry name" value="unc-13_homologue"/>
</dbReference>
<feature type="compositionally biased region" description="Polar residues" evidence="1">
    <location>
        <begin position="58"/>
        <end position="75"/>
    </location>
</feature>
<dbReference type="PROSITE" id="PS51258">
    <property type="entry name" value="MHD1"/>
    <property type="match status" value="1"/>
</dbReference>
<reference evidence="4" key="1">
    <citation type="submission" date="2023-04" db="EMBL/GenBank/DDBJ databases">
        <authorList>
            <person name="Vijverberg K."/>
            <person name="Xiong W."/>
            <person name="Schranz E."/>
        </authorList>
    </citation>
    <scope>NUCLEOTIDE SEQUENCE</scope>
</reference>
<evidence type="ECO:0008006" key="6">
    <source>
        <dbReference type="Google" id="ProtNLM"/>
    </source>
</evidence>
<dbReference type="InterPro" id="IPR014772">
    <property type="entry name" value="Munc13_dom-2"/>
</dbReference>
<evidence type="ECO:0000259" key="2">
    <source>
        <dbReference type="PROSITE" id="PS51258"/>
    </source>
</evidence>
<feature type="compositionally biased region" description="Basic residues" evidence="1">
    <location>
        <begin position="91"/>
        <end position="100"/>
    </location>
</feature>
<feature type="domain" description="MHD2" evidence="3">
    <location>
        <begin position="790"/>
        <end position="901"/>
    </location>
</feature>
<dbReference type="PANTHER" id="PTHR31280:SF16">
    <property type="entry name" value="GLS PROTEIN (DUF810)"/>
    <property type="match status" value="1"/>
</dbReference>
<dbReference type="AlphaFoldDB" id="A0AA35Y546"/>
<name>A0AA35Y546_LACSI</name>
<sequence>MPIENTAGYMIPVLPSNDLAYPFGKLGLDLSDSELRETAYEIFVGACRSSGGGRPLTYMSQSSGRSSDKASSLPSLQRSLTLTAASKVKKALGIKHKKKNNSSESNASSTENRPATIGELMRVQMRISEQIDSRVRRALLRIAAGQLGRRIESIVLPIELLQQFKSSDFPNQREYEVWQKRKLKVLEAGLLLHPKLPIDRKDPSAQKLRQIIRAAHDRPIETGKYSEAFQTLRTITMELASRSSDDYTPDTCHWADGSPLNLRLYQILLEALFDVEEPTSMIEEVDEVLELVKKTWGILGIDEKLHNLCFSWVLFNHYVSTGQVENDFLFAADNLLLEIKKDAKSTLDSVYTKILCSTLNSMLEWAERGLLGYHESFYRGNIDLMQSILSLALSAATILAEENPRENGGMKAIDVANAKVDIYIRSSMRKAFNQEIEKLRVSRKSTKSQLNSLPSLCILAQDVTDLAFTEKEIYSPILQKWHPLAVGVAVATLHSCFGQEIKKFVSGISELTPGAIQVLIAADKLEKDLVQMAVEDSVNSDDGGKSIIQEMSPYEAEGVIVDLVKSWIKTRVDRLEEWVDRTLQQEEWDPRANRERFAPSAVEVLRTIDETLEAFFLLPIPMHPDLLPELMSGLDRCLQDYILKAKSGSGSRRSFLPILPPLTRCKGGSKLNGVFKKKDRLQIGQRRKLLPNTTTNGNDSSHSIQHLCVRVNTFHYIRKDLEVLEKRAIAHLKSNGIREGNFVKKHFELSFSACVEAIQQVCEATAYKVIFHELDHVFYNGLYTTEVSSSSRIEPFLQELEQNLEIIAETVQENTIRTRLITNIMRASFEGFLLILLAGGPSRNFTLEDSSMIQEDFKFLMDLFWSNGDGLPSDLIGKHSVVVKGVLPLLGIDTSLLIEKFKSLVVDNDGHVSSTKSRLPLPPTTEVWGPGEANTVLRVLCHRNDKEATVFLKKNYNFPKKL</sequence>
<feature type="compositionally biased region" description="Low complexity" evidence="1">
    <location>
        <begin position="102"/>
        <end position="112"/>
    </location>
</feature>
<feature type="region of interest" description="Disordered" evidence="1">
    <location>
        <begin position="54"/>
        <end position="75"/>
    </location>
</feature>